<dbReference type="InterPro" id="IPR050625">
    <property type="entry name" value="ParA/MinD_ATPase"/>
</dbReference>
<evidence type="ECO:0000313" key="5">
    <source>
        <dbReference type="EMBL" id="SEH37592.1"/>
    </source>
</evidence>
<dbReference type="PANTHER" id="PTHR43384">
    <property type="entry name" value="SEPTUM SITE-DETERMINING PROTEIN MIND HOMOLOG, CHLOROPLASTIC-RELATED"/>
    <property type="match status" value="1"/>
</dbReference>
<dbReference type="GO" id="GO:0009898">
    <property type="term" value="C:cytoplasmic side of plasma membrane"/>
    <property type="evidence" value="ECO:0007669"/>
    <property type="project" value="TreeGrafter"/>
</dbReference>
<evidence type="ECO:0000256" key="2">
    <source>
        <dbReference type="ARBA" id="ARBA00022840"/>
    </source>
</evidence>
<reference evidence="5 6" key="1">
    <citation type="submission" date="2016-10" db="EMBL/GenBank/DDBJ databases">
        <authorList>
            <person name="de Groot N.N."/>
        </authorList>
    </citation>
    <scope>NUCLEOTIDE SEQUENCE [LARGE SCALE GENOMIC DNA]</scope>
    <source>
        <strain evidence="5 6">YAD2003</strain>
    </source>
</reference>
<dbReference type="PIRSF" id="PIRSF003092">
    <property type="entry name" value="MinD"/>
    <property type="match status" value="1"/>
</dbReference>
<dbReference type="GO" id="GO:0005829">
    <property type="term" value="C:cytosol"/>
    <property type="evidence" value="ECO:0007669"/>
    <property type="project" value="TreeGrafter"/>
</dbReference>
<dbReference type="InterPro" id="IPR027417">
    <property type="entry name" value="P-loop_NTPase"/>
</dbReference>
<dbReference type="InterPro" id="IPR002586">
    <property type="entry name" value="CobQ/CobB/MinD/ParA_Nub-bd_dom"/>
</dbReference>
<evidence type="ECO:0000256" key="3">
    <source>
        <dbReference type="PIRSR" id="PIRSR003092-1"/>
    </source>
</evidence>
<keyword evidence="2 3" id="KW-0067">ATP-binding</keyword>
<name>A0A1H6HRA4_RUMFL</name>
<dbReference type="OrthoDB" id="9773088at2"/>
<protein>
    <submittedName>
        <fullName evidence="5">Septum site-determining protein MinD</fullName>
    </submittedName>
</protein>
<dbReference type="GO" id="GO:0016887">
    <property type="term" value="F:ATP hydrolysis activity"/>
    <property type="evidence" value="ECO:0007669"/>
    <property type="project" value="TreeGrafter"/>
</dbReference>
<organism evidence="5 6">
    <name type="scientific">Ruminococcus flavefaciens</name>
    <dbReference type="NCBI Taxonomy" id="1265"/>
    <lineage>
        <taxon>Bacteria</taxon>
        <taxon>Bacillati</taxon>
        <taxon>Bacillota</taxon>
        <taxon>Clostridia</taxon>
        <taxon>Eubacteriales</taxon>
        <taxon>Oscillospiraceae</taxon>
        <taxon>Ruminococcus</taxon>
    </lineage>
</organism>
<dbReference type="Proteomes" id="UP000183190">
    <property type="component" value="Unassembled WGS sequence"/>
</dbReference>
<dbReference type="AlphaFoldDB" id="A0A1H6HRA4"/>
<evidence type="ECO:0000313" key="6">
    <source>
        <dbReference type="Proteomes" id="UP000183190"/>
    </source>
</evidence>
<sequence length="245" mass="26417">MSKIIAITSGKGGTGKSTVCAGLGYTLAKQGHRTLIIELDFGLRCLDIIFGVEDNIKYDLGDVLSGKKTALEAVAQIPMASNLNILCAPKTLTSVSAEQIVEICRSVKKYFEYIIIDTGAGINSHVFDIVEQANLILVISTPDPVCIRDASLMSDEFYNRGNKSQRLIINKISKRIIGSELITNLDEIIDKVGVQLIGVIPDDFKMTVATGKGNPIPTDSEALKAFDAISKRLGGEFVPLTVKTV</sequence>
<dbReference type="Gene3D" id="3.40.50.300">
    <property type="entry name" value="P-loop containing nucleotide triphosphate hydrolases"/>
    <property type="match status" value="1"/>
</dbReference>
<dbReference type="PANTHER" id="PTHR43384:SF6">
    <property type="entry name" value="SEPTUM SITE-DETERMINING PROTEIN MIND HOMOLOG, CHLOROPLASTIC"/>
    <property type="match status" value="1"/>
</dbReference>
<dbReference type="GO" id="GO:0005524">
    <property type="term" value="F:ATP binding"/>
    <property type="evidence" value="ECO:0007669"/>
    <property type="project" value="UniProtKB-KW"/>
</dbReference>
<proteinExistence type="predicted"/>
<evidence type="ECO:0000256" key="1">
    <source>
        <dbReference type="ARBA" id="ARBA00022741"/>
    </source>
</evidence>
<dbReference type="RefSeq" id="WP_074713993.1">
    <property type="nucleotide sequence ID" value="NZ_FNWV01000001.1"/>
</dbReference>
<keyword evidence="1 3" id="KW-0547">Nucleotide-binding</keyword>
<dbReference type="InterPro" id="IPR025501">
    <property type="entry name" value="MinD_FleN"/>
</dbReference>
<dbReference type="SUPFAM" id="SSF52540">
    <property type="entry name" value="P-loop containing nucleoside triphosphate hydrolases"/>
    <property type="match status" value="1"/>
</dbReference>
<feature type="domain" description="CobQ/CobB/MinD/ParA nucleotide binding" evidence="4">
    <location>
        <begin position="5"/>
        <end position="215"/>
    </location>
</feature>
<feature type="binding site" evidence="3">
    <location>
        <begin position="11"/>
        <end position="18"/>
    </location>
    <ligand>
        <name>ATP</name>
        <dbReference type="ChEBI" id="CHEBI:30616"/>
    </ligand>
</feature>
<accession>A0A1H6HRA4</accession>
<evidence type="ECO:0000259" key="4">
    <source>
        <dbReference type="Pfam" id="PF01656"/>
    </source>
</evidence>
<gene>
    <name evidence="5" type="ORF">SAMN02910265_00137</name>
</gene>
<dbReference type="EMBL" id="FNWV01000001">
    <property type="protein sequence ID" value="SEH37592.1"/>
    <property type="molecule type" value="Genomic_DNA"/>
</dbReference>
<dbReference type="GO" id="GO:0051782">
    <property type="term" value="P:negative regulation of cell division"/>
    <property type="evidence" value="ECO:0007669"/>
    <property type="project" value="TreeGrafter"/>
</dbReference>
<dbReference type="Pfam" id="PF01656">
    <property type="entry name" value="CbiA"/>
    <property type="match status" value="1"/>
</dbReference>